<dbReference type="Pfam" id="PF15985">
    <property type="entry name" value="KH_6"/>
    <property type="match status" value="1"/>
</dbReference>
<dbReference type="SUPFAM" id="SSF54791">
    <property type="entry name" value="Eukaryotic type KH-domain (KH-domain type I)"/>
    <property type="match status" value="1"/>
</dbReference>
<accession>Q6E6A7</accession>
<feature type="non-terminal residue" evidence="2">
    <location>
        <position position="1"/>
    </location>
</feature>
<dbReference type="InterPro" id="IPR004088">
    <property type="entry name" value="KH_dom_type_1"/>
</dbReference>
<dbReference type="GO" id="GO:0003723">
    <property type="term" value="F:RNA binding"/>
    <property type="evidence" value="ECO:0007669"/>
    <property type="project" value="InterPro"/>
</dbReference>
<protein>
    <recommendedName>
        <fullName evidence="1">K Homology domain-containing protein</fullName>
    </recommendedName>
</protein>
<evidence type="ECO:0000313" key="2">
    <source>
        <dbReference type="EMBL" id="AAT12380.1"/>
    </source>
</evidence>
<feature type="domain" description="K Homology" evidence="1">
    <location>
        <begin position="28"/>
        <end position="65"/>
    </location>
</feature>
<organism evidence="2">
    <name type="scientific">Antonospora locustae</name>
    <name type="common">Microsporidian parasite</name>
    <name type="synonym">Nosema locustae</name>
    <dbReference type="NCBI Taxonomy" id="278021"/>
    <lineage>
        <taxon>Eukaryota</taxon>
        <taxon>Fungi</taxon>
        <taxon>Fungi incertae sedis</taxon>
        <taxon>Microsporidia</taxon>
        <taxon>Antonospora</taxon>
    </lineage>
</organism>
<dbReference type="EMBL" id="AY548912">
    <property type="protein sequence ID" value="AAT12380.1"/>
    <property type="molecule type" value="Genomic_DNA"/>
</dbReference>
<name>Q6E6A7_ANTLO</name>
<reference evidence="2" key="1">
    <citation type="journal article" date="2004" name="Curr. Biol.">
        <title>Genome compaction and stability in microsporidian intracellular parasites.</title>
        <authorList>
            <person name="Slamovits C.H."/>
            <person name="Fast N.M."/>
            <person name="Law J.S."/>
            <person name="Keeling P.J."/>
        </authorList>
    </citation>
    <scope>NUCLEOTIDE SEQUENCE</scope>
</reference>
<dbReference type="AlphaFoldDB" id="Q6E6A7"/>
<evidence type="ECO:0000259" key="1">
    <source>
        <dbReference type="Pfam" id="PF15985"/>
    </source>
</evidence>
<proteinExistence type="predicted"/>
<dbReference type="InterPro" id="IPR036612">
    <property type="entry name" value="KH_dom_type_1_sf"/>
</dbReference>
<sequence length="103" mass="11556">VAEVQKIGKSGNILLHARNEKYKKLTYGVLLAVPIALVTRTKTCFVVCGQIEVIIGMNGYVFISSCSNCKDAYVRVANVRLYFEKRKRAMEQVDCDAILNILQ</sequence>